<keyword evidence="7" id="KW-1185">Reference proteome</keyword>
<dbReference type="PANTHER" id="PTHR30146">
    <property type="entry name" value="LACI-RELATED TRANSCRIPTIONAL REPRESSOR"/>
    <property type="match status" value="1"/>
</dbReference>
<feature type="domain" description="HTH lacI-type" evidence="5">
    <location>
        <begin position="11"/>
        <end position="66"/>
    </location>
</feature>
<dbReference type="Pfam" id="PF00356">
    <property type="entry name" value="LacI"/>
    <property type="match status" value="1"/>
</dbReference>
<evidence type="ECO:0000256" key="1">
    <source>
        <dbReference type="ARBA" id="ARBA00023015"/>
    </source>
</evidence>
<keyword evidence="2 6" id="KW-0238">DNA-binding</keyword>
<comment type="caution">
    <text evidence="6">The sequence shown here is derived from an EMBL/GenBank/DDBJ whole genome shotgun (WGS) entry which is preliminary data.</text>
</comment>
<dbReference type="SMART" id="SM00354">
    <property type="entry name" value="HTH_LACI"/>
    <property type="match status" value="1"/>
</dbReference>
<evidence type="ECO:0000313" key="7">
    <source>
        <dbReference type="Proteomes" id="UP001500326"/>
    </source>
</evidence>
<evidence type="ECO:0000256" key="2">
    <source>
        <dbReference type="ARBA" id="ARBA00023125"/>
    </source>
</evidence>
<dbReference type="PANTHER" id="PTHR30146:SF109">
    <property type="entry name" value="HTH-TYPE TRANSCRIPTIONAL REGULATOR GALS"/>
    <property type="match status" value="1"/>
</dbReference>
<dbReference type="SUPFAM" id="SSF53822">
    <property type="entry name" value="Periplasmic binding protein-like I"/>
    <property type="match status" value="1"/>
</dbReference>
<dbReference type="Pfam" id="PF13377">
    <property type="entry name" value="Peripla_BP_3"/>
    <property type="match status" value="1"/>
</dbReference>
<dbReference type="InterPro" id="IPR010982">
    <property type="entry name" value="Lambda_DNA-bd_dom_sf"/>
</dbReference>
<sequence length="337" mass="35717">MIARAASGRRPTIMEVARLAGVSHQTVSRYLRFNGEGLKPRTRESVQAAIAELNYRPNIAARSMRGRVTGRVAVVMPSLTFNPSMMLSGATRTAHDAGYKVEIISPEGGAGARATRILELADGHMVDGILSFSSVDIPDADLPADTAIVIAAEFDDEMRGIGQLADAAPIVEIIERLAMLGHRRFFHIAGPAQFASARARATAFRETVGRLGLESMGVYGGDWSGESGIAAVQSIRSGHEPTAIVAANDLVAMGALRAATQRGWDVPGDVSLTGWDDAPGSAFLTPSLTSVDLNLERIGGNAMARLIAKLRDEAPQPSEESVSRIVWRESTGPAPHG</sequence>
<keyword evidence="3" id="KW-0804">Transcription</keyword>
<keyword evidence="1" id="KW-0805">Transcription regulation</keyword>
<evidence type="ECO:0000259" key="5">
    <source>
        <dbReference type="PROSITE" id="PS50932"/>
    </source>
</evidence>
<dbReference type="Gene3D" id="1.10.260.40">
    <property type="entry name" value="lambda repressor-like DNA-binding domains"/>
    <property type="match status" value="1"/>
</dbReference>
<dbReference type="SUPFAM" id="SSF47413">
    <property type="entry name" value="lambda repressor-like DNA-binding domains"/>
    <property type="match status" value="1"/>
</dbReference>
<accession>A0ABP5EJ27</accession>
<dbReference type="PROSITE" id="PS50932">
    <property type="entry name" value="HTH_LACI_2"/>
    <property type="match status" value="1"/>
</dbReference>
<protein>
    <submittedName>
        <fullName evidence="6">LacI family DNA-binding transcriptional regulator</fullName>
    </submittedName>
</protein>
<dbReference type="InterPro" id="IPR046335">
    <property type="entry name" value="LacI/GalR-like_sensor"/>
</dbReference>
<dbReference type="Gene3D" id="3.40.50.2300">
    <property type="match status" value="2"/>
</dbReference>
<organism evidence="6 7">
    <name type="scientific">Microbacterium pumilum</name>
    <dbReference type="NCBI Taxonomy" id="344165"/>
    <lineage>
        <taxon>Bacteria</taxon>
        <taxon>Bacillati</taxon>
        <taxon>Actinomycetota</taxon>
        <taxon>Actinomycetes</taxon>
        <taxon>Micrococcales</taxon>
        <taxon>Microbacteriaceae</taxon>
        <taxon>Microbacterium</taxon>
    </lineage>
</organism>
<feature type="region of interest" description="Disordered" evidence="4">
    <location>
        <begin position="312"/>
        <end position="337"/>
    </location>
</feature>
<reference evidence="7" key="1">
    <citation type="journal article" date="2019" name="Int. J. Syst. Evol. Microbiol.">
        <title>The Global Catalogue of Microorganisms (GCM) 10K type strain sequencing project: providing services to taxonomists for standard genome sequencing and annotation.</title>
        <authorList>
            <consortium name="The Broad Institute Genomics Platform"/>
            <consortium name="The Broad Institute Genome Sequencing Center for Infectious Disease"/>
            <person name="Wu L."/>
            <person name="Ma J."/>
        </authorList>
    </citation>
    <scope>NUCLEOTIDE SEQUENCE [LARGE SCALE GENOMIC DNA]</scope>
    <source>
        <strain evidence="7">JCM 14902</strain>
    </source>
</reference>
<dbReference type="EMBL" id="BAAAOH010000001">
    <property type="protein sequence ID" value="GAA1997055.1"/>
    <property type="molecule type" value="Genomic_DNA"/>
</dbReference>
<dbReference type="GO" id="GO:0003677">
    <property type="term" value="F:DNA binding"/>
    <property type="evidence" value="ECO:0007669"/>
    <property type="project" value="UniProtKB-KW"/>
</dbReference>
<evidence type="ECO:0000256" key="3">
    <source>
        <dbReference type="ARBA" id="ARBA00023163"/>
    </source>
</evidence>
<gene>
    <name evidence="6" type="ORF">GCM10009777_37620</name>
</gene>
<proteinExistence type="predicted"/>
<dbReference type="CDD" id="cd01392">
    <property type="entry name" value="HTH_LacI"/>
    <property type="match status" value="1"/>
</dbReference>
<name>A0ABP5EJ27_9MICO</name>
<evidence type="ECO:0000256" key="4">
    <source>
        <dbReference type="SAM" id="MobiDB-lite"/>
    </source>
</evidence>
<evidence type="ECO:0000313" key="6">
    <source>
        <dbReference type="EMBL" id="GAA1997055.1"/>
    </source>
</evidence>
<dbReference type="PROSITE" id="PS00356">
    <property type="entry name" value="HTH_LACI_1"/>
    <property type="match status" value="1"/>
</dbReference>
<dbReference type="InterPro" id="IPR000843">
    <property type="entry name" value="HTH_LacI"/>
</dbReference>
<dbReference type="InterPro" id="IPR028082">
    <property type="entry name" value="Peripla_BP_I"/>
</dbReference>
<dbReference type="Proteomes" id="UP001500326">
    <property type="component" value="Unassembled WGS sequence"/>
</dbReference>